<dbReference type="EMBL" id="PQ287320">
    <property type="protein sequence ID" value="XHV10794.1"/>
    <property type="molecule type" value="Genomic_DNA"/>
</dbReference>
<reference evidence="1" key="1">
    <citation type="submission" date="2024-10" db="EMBL/GenBank/DDBJ databases">
        <title>Genetic diversity among independent isolates of the Dolichocephalovirinae subfamily.</title>
        <authorList>
            <person name="Ely B."/>
            <person name="Thomas Q."/>
            <person name="Mohammadi T."/>
        </authorList>
    </citation>
    <scope>NUCLEOTIDE SEQUENCE</scope>
</reference>
<accession>A0AB74UMU8</accession>
<proteinExistence type="predicted"/>
<name>A0AB74UMU8_9VIRU</name>
<evidence type="ECO:0000313" key="1">
    <source>
        <dbReference type="EMBL" id="XHV10794.1"/>
    </source>
</evidence>
<gene>
    <name evidence="1" type="ORF">BL57_322</name>
</gene>
<protein>
    <submittedName>
        <fullName evidence="1">Uncharacterized protein</fullName>
    </submittedName>
</protein>
<sequence length="132" mass="14827">MSRPSIAVVSQSPTWGPKDWEIVDLKVVDDSRVKFAGDNQMYARSADPYSKAPGWISFMIVLGCFDTWEEASRARNEARAIWERHSQGLDNLNSHLAGLERSIAVTKTAIGLKETERRKAAREPFLGTPTDY</sequence>
<organism evidence="1">
    <name type="scientific">Caulobacter phage BL57</name>
    <dbReference type="NCBI Taxonomy" id="3348355"/>
    <lineage>
        <taxon>Viruses</taxon>
    </lineage>
</organism>